<protein>
    <recommendedName>
        <fullName evidence="4">Secreted protein</fullName>
    </recommendedName>
</protein>
<feature type="chain" id="PRO_5043562790" description="Secreted protein" evidence="1">
    <location>
        <begin position="21"/>
        <end position="61"/>
    </location>
</feature>
<gene>
    <name evidence="2" type="ORF">SLEP1_g28729</name>
</gene>
<evidence type="ECO:0000256" key="1">
    <source>
        <dbReference type="SAM" id="SignalP"/>
    </source>
</evidence>
<reference evidence="2 3" key="1">
    <citation type="journal article" date="2021" name="Commun. Biol.">
        <title>The genome of Shorea leprosula (Dipterocarpaceae) highlights the ecological relevance of drought in aseasonal tropical rainforests.</title>
        <authorList>
            <person name="Ng K.K.S."/>
            <person name="Kobayashi M.J."/>
            <person name="Fawcett J.A."/>
            <person name="Hatakeyama M."/>
            <person name="Paape T."/>
            <person name="Ng C.H."/>
            <person name="Ang C.C."/>
            <person name="Tnah L.H."/>
            <person name="Lee C.T."/>
            <person name="Nishiyama T."/>
            <person name="Sese J."/>
            <person name="O'Brien M.J."/>
            <person name="Copetti D."/>
            <person name="Mohd Noor M.I."/>
            <person name="Ong R.C."/>
            <person name="Putra M."/>
            <person name="Sireger I.Z."/>
            <person name="Indrioko S."/>
            <person name="Kosugi Y."/>
            <person name="Izuno A."/>
            <person name="Isagi Y."/>
            <person name="Lee S.L."/>
            <person name="Shimizu K.K."/>
        </authorList>
    </citation>
    <scope>NUCLEOTIDE SEQUENCE [LARGE SCALE GENOMIC DNA]</scope>
    <source>
        <strain evidence="2">214</strain>
    </source>
</reference>
<feature type="signal peptide" evidence="1">
    <location>
        <begin position="1"/>
        <end position="20"/>
    </location>
</feature>
<dbReference type="Proteomes" id="UP001054252">
    <property type="component" value="Unassembled WGS sequence"/>
</dbReference>
<keyword evidence="3" id="KW-1185">Reference proteome</keyword>
<keyword evidence="1" id="KW-0732">Signal</keyword>
<evidence type="ECO:0000313" key="2">
    <source>
        <dbReference type="EMBL" id="GKV18331.1"/>
    </source>
</evidence>
<organism evidence="2 3">
    <name type="scientific">Rubroshorea leprosula</name>
    <dbReference type="NCBI Taxonomy" id="152421"/>
    <lineage>
        <taxon>Eukaryota</taxon>
        <taxon>Viridiplantae</taxon>
        <taxon>Streptophyta</taxon>
        <taxon>Embryophyta</taxon>
        <taxon>Tracheophyta</taxon>
        <taxon>Spermatophyta</taxon>
        <taxon>Magnoliopsida</taxon>
        <taxon>eudicotyledons</taxon>
        <taxon>Gunneridae</taxon>
        <taxon>Pentapetalae</taxon>
        <taxon>rosids</taxon>
        <taxon>malvids</taxon>
        <taxon>Malvales</taxon>
        <taxon>Dipterocarpaceae</taxon>
        <taxon>Rubroshorea</taxon>
    </lineage>
</organism>
<accession>A0AAV5K117</accession>
<evidence type="ECO:0000313" key="3">
    <source>
        <dbReference type="Proteomes" id="UP001054252"/>
    </source>
</evidence>
<evidence type="ECO:0008006" key="4">
    <source>
        <dbReference type="Google" id="ProtNLM"/>
    </source>
</evidence>
<dbReference type="EMBL" id="BPVZ01000050">
    <property type="protein sequence ID" value="GKV18331.1"/>
    <property type="molecule type" value="Genomic_DNA"/>
</dbReference>
<dbReference type="AlphaFoldDB" id="A0AAV5K117"/>
<proteinExistence type="predicted"/>
<comment type="caution">
    <text evidence="2">The sequence shown here is derived from an EMBL/GenBank/DDBJ whole genome shotgun (WGS) entry which is preliminary data.</text>
</comment>
<name>A0AAV5K117_9ROSI</name>
<sequence>MKSQSGGFLFPLALPRFLSGSLCTPVPDSPAEISLLIGEWSCSTGGCRLESRSVIAVCSVS</sequence>